<proteinExistence type="predicted"/>
<dbReference type="GO" id="GO:0006355">
    <property type="term" value="P:regulation of DNA-templated transcription"/>
    <property type="evidence" value="ECO:0007669"/>
    <property type="project" value="InterPro"/>
</dbReference>
<evidence type="ECO:0000313" key="2">
    <source>
        <dbReference type="Proteomes" id="UP000552045"/>
    </source>
</evidence>
<dbReference type="AlphaFoldDB" id="A0A7Y9ESS8"/>
<dbReference type="InterPro" id="IPR010985">
    <property type="entry name" value="Ribbon_hlx_hlx"/>
</dbReference>
<dbReference type="Proteomes" id="UP000552045">
    <property type="component" value="Unassembled WGS sequence"/>
</dbReference>
<sequence length="78" mass="9091">MTMTTIKVSTELRDRLKEQAKAEHRTMGEQLEHLVGQHGRERDFAALREAMSRMTPDDWADYREETAWWDAVSAPVTD</sequence>
<comment type="caution">
    <text evidence="1">The sequence shown here is derived from an EMBL/GenBank/DDBJ whole genome shotgun (WGS) entry which is preliminary data.</text>
</comment>
<accession>A0A7Y9ESS8</accession>
<gene>
    <name evidence="1" type="ORF">BKA02_000171</name>
</gene>
<dbReference type="SUPFAM" id="SSF47598">
    <property type="entry name" value="Ribbon-helix-helix"/>
    <property type="match status" value="1"/>
</dbReference>
<name>A0A7Y9ESS8_9MICO</name>
<dbReference type="RefSeq" id="WP_179430407.1">
    <property type="nucleotide sequence ID" value="NZ_BAABLC010000003.1"/>
</dbReference>
<reference evidence="1 2" key="1">
    <citation type="submission" date="2020-07" db="EMBL/GenBank/DDBJ databases">
        <title>Sequencing the genomes of 1000 actinobacteria strains.</title>
        <authorList>
            <person name="Klenk H.-P."/>
        </authorList>
    </citation>
    <scope>NUCLEOTIDE SEQUENCE [LARGE SCALE GENOMIC DNA]</scope>
    <source>
        <strain evidence="1 2">DSM 22185</strain>
    </source>
</reference>
<protein>
    <submittedName>
        <fullName evidence="1">Putative transcriptional regulator</fullName>
    </submittedName>
</protein>
<dbReference type="EMBL" id="JACCBH010000001">
    <property type="protein sequence ID" value="NYD53116.1"/>
    <property type="molecule type" value="Genomic_DNA"/>
</dbReference>
<organism evidence="1 2">
    <name type="scientific">Microbacterium pseudoresistens</name>
    <dbReference type="NCBI Taxonomy" id="640634"/>
    <lineage>
        <taxon>Bacteria</taxon>
        <taxon>Bacillati</taxon>
        <taxon>Actinomycetota</taxon>
        <taxon>Actinomycetes</taxon>
        <taxon>Micrococcales</taxon>
        <taxon>Microbacteriaceae</taxon>
        <taxon>Microbacterium</taxon>
    </lineage>
</organism>
<keyword evidence="2" id="KW-1185">Reference proteome</keyword>
<evidence type="ECO:0000313" key="1">
    <source>
        <dbReference type="EMBL" id="NYD53116.1"/>
    </source>
</evidence>